<reference evidence="2 3" key="1">
    <citation type="journal article" date="2018" name="Plant J.">
        <title>Genome sequences of Chlorella sorokiniana UTEX 1602 and Micractinium conductrix SAG 241.80: implications to maltose excretion by a green alga.</title>
        <authorList>
            <person name="Arriola M.B."/>
            <person name="Velmurugan N."/>
            <person name="Zhang Y."/>
            <person name="Plunkett M.H."/>
            <person name="Hondzo H."/>
            <person name="Barney B.M."/>
        </authorList>
    </citation>
    <scope>NUCLEOTIDE SEQUENCE [LARGE SCALE GENOMIC DNA]</scope>
    <source>
        <strain evidence="2 3">SAG 241.80</strain>
    </source>
</reference>
<comment type="caution">
    <text evidence="2">The sequence shown here is derived from an EMBL/GenBank/DDBJ whole genome shotgun (WGS) entry which is preliminary data.</text>
</comment>
<protein>
    <submittedName>
        <fullName evidence="2">Serine threonine</fullName>
    </submittedName>
</protein>
<feature type="domain" description="EGF-like" evidence="1">
    <location>
        <begin position="117"/>
        <end position="164"/>
    </location>
</feature>
<evidence type="ECO:0000313" key="3">
    <source>
        <dbReference type="Proteomes" id="UP000239649"/>
    </source>
</evidence>
<name>A0A2P6V354_9CHLO</name>
<dbReference type="SUPFAM" id="SSF57184">
    <property type="entry name" value="Growth factor receptor domain"/>
    <property type="match status" value="1"/>
</dbReference>
<organism evidence="2 3">
    <name type="scientific">Micractinium conductrix</name>
    <dbReference type="NCBI Taxonomy" id="554055"/>
    <lineage>
        <taxon>Eukaryota</taxon>
        <taxon>Viridiplantae</taxon>
        <taxon>Chlorophyta</taxon>
        <taxon>core chlorophytes</taxon>
        <taxon>Trebouxiophyceae</taxon>
        <taxon>Chlorellales</taxon>
        <taxon>Chlorellaceae</taxon>
        <taxon>Chlorella clade</taxon>
        <taxon>Micractinium</taxon>
    </lineage>
</organism>
<dbReference type="InterPro" id="IPR009030">
    <property type="entry name" value="Growth_fac_rcpt_cys_sf"/>
</dbReference>
<dbReference type="OrthoDB" id="10045365at2759"/>
<evidence type="ECO:0000259" key="1">
    <source>
        <dbReference type="SMART" id="SM00181"/>
    </source>
</evidence>
<dbReference type="AlphaFoldDB" id="A0A2P6V354"/>
<evidence type="ECO:0000313" key="2">
    <source>
        <dbReference type="EMBL" id="PSC68523.1"/>
    </source>
</evidence>
<proteinExistence type="predicted"/>
<feature type="domain" description="EGF-like" evidence="1">
    <location>
        <begin position="488"/>
        <end position="521"/>
    </location>
</feature>
<gene>
    <name evidence="2" type="ORF">C2E20_7921</name>
</gene>
<feature type="domain" description="EGF-like" evidence="1">
    <location>
        <begin position="407"/>
        <end position="452"/>
    </location>
</feature>
<dbReference type="InterPro" id="IPR000742">
    <property type="entry name" value="EGF"/>
</dbReference>
<sequence length="544" mass="56195">MDASPPACTAGVAGCAACNAGRSKCTACDTASGFLLLPSGTCLQCNILGGSYVDPASYQCKKCERCTEGCGTCTLAARQDECKTCKAGYSLAKDKLCDACTAPANCAAYSDACKCSVCEAGYRQTSGGACTDCTVDECAAYGHGCTCKACSPGYSLEAATNRCLECQVPGCIDYSAGCKCKAAAPNFQLTAAGGTQCKAGFSLTSAETCQKDCKAVANCVERTGLFDPTAADRCACTDCAPGFKLNGTQSCVACPKLANCTAYDEDTCACTACVVGFQVGNGACVACGNGTQSTWNDTNCAAAQSCTCTQCATRYYKTTKCFTCNNPNCKTFRPRPANSTDTSLDCECLECNLPFVLTTAAPAPLLAKSRCQCPPLANCLEYDASCQCKKCDGCALEQASIGKCRTKCTPNNCSSCTVTPPPANTTANATVTCTLCKNQYQLTGSGNSTACTLCAKLDNCNQYGPDCKCKKCLFYDEKYFVALNGVCECNIDNPNCAFFNADRCTCKTCKSNFTLTGGTCVTSSHASAAAVSSSSPSAAAVDDA</sequence>
<accession>A0A2P6V354</accession>
<dbReference type="EMBL" id="LHPF02000036">
    <property type="protein sequence ID" value="PSC68523.1"/>
    <property type="molecule type" value="Genomic_DNA"/>
</dbReference>
<feature type="domain" description="EGF-like" evidence="1">
    <location>
        <begin position="65"/>
        <end position="98"/>
    </location>
</feature>
<dbReference type="Proteomes" id="UP000239649">
    <property type="component" value="Unassembled WGS sequence"/>
</dbReference>
<dbReference type="SMART" id="SM00181">
    <property type="entry name" value="EGF"/>
    <property type="match status" value="6"/>
</dbReference>
<feature type="domain" description="EGF-like" evidence="1">
    <location>
        <begin position="208"/>
        <end position="252"/>
    </location>
</feature>
<keyword evidence="3" id="KW-1185">Reference proteome</keyword>
<feature type="domain" description="EGF-like" evidence="1">
    <location>
        <begin position="7"/>
        <end position="43"/>
    </location>
</feature>